<feature type="domain" description="Signal transduction histidine kinase internal region" evidence="2">
    <location>
        <begin position="165"/>
        <end position="244"/>
    </location>
</feature>
<sequence length="353" mass="40567">MKTKTILSTYWKIQLIGWITASLYWGLSAFLTGNFIWKMGVIDLILDVSIGITLTHIYRNFALKNGWNKLNLKMLLPRIIFSILVLSLLYMALIVGKLYLVRLLIFKNETVSFLTFFQSVQLQVFITGTRLMSIWVLAYHLYHYSRLELETVKENARLSIIIKEAQLNNLSAQLNPHFFFNSLNNIKFLVIENPDAARRAIDLLSELLRNSLNSNIGKLISLDGEINLVRDYLELEKIRFEERLQIKIETSLDLSRHLILPFSIQALVENAIKHGIEKRKSGGFITVKVEMENDFIKITVQNSGKLSNEITNSGIGLNNLKERLLLQYNGNASFEIIQMEDETVLCTILIPSK</sequence>
<dbReference type="Gene3D" id="3.30.565.10">
    <property type="entry name" value="Histidine kinase-like ATPase, C-terminal domain"/>
    <property type="match status" value="1"/>
</dbReference>
<dbReference type="InterPro" id="IPR010559">
    <property type="entry name" value="Sig_transdc_His_kin_internal"/>
</dbReference>
<dbReference type="InterPro" id="IPR036890">
    <property type="entry name" value="HATPase_C_sf"/>
</dbReference>
<dbReference type="PANTHER" id="PTHR34220:SF7">
    <property type="entry name" value="SENSOR HISTIDINE KINASE YPDA"/>
    <property type="match status" value="1"/>
</dbReference>
<dbReference type="SUPFAM" id="SSF55874">
    <property type="entry name" value="ATPase domain of HSP90 chaperone/DNA topoisomerase II/histidine kinase"/>
    <property type="match status" value="1"/>
</dbReference>
<dbReference type="Proteomes" id="UP001430679">
    <property type="component" value="Unassembled WGS sequence"/>
</dbReference>
<gene>
    <name evidence="3" type="ORF">LNP81_09635</name>
</gene>
<keyword evidence="1" id="KW-0812">Transmembrane</keyword>
<evidence type="ECO:0000313" key="4">
    <source>
        <dbReference type="Proteomes" id="UP001430679"/>
    </source>
</evidence>
<evidence type="ECO:0000256" key="1">
    <source>
        <dbReference type="SAM" id="Phobius"/>
    </source>
</evidence>
<reference evidence="3" key="1">
    <citation type="submission" date="2021-11" db="EMBL/GenBank/DDBJ databases">
        <title>Description of novel Flavobacterium species.</title>
        <authorList>
            <person name="Saticioglu I.B."/>
            <person name="Ay H."/>
            <person name="Altun S."/>
            <person name="Duman M."/>
        </authorList>
    </citation>
    <scope>NUCLEOTIDE SEQUENCE</scope>
    <source>
        <strain evidence="3">F-30</strain>
    </source>
</reference>
<keyword evidence="3" id="KW-0808">Transferase</keyword>
<proteinExistence type="predicted"/>
<name>A0ABS8MCL7_9FLAO</name>
<keyword evidence="3" id="KW-0418">Kinase</keyword>
<evidence type="ECO:0000313" key="3">
    <source>
        <dbReference type="EMBL" id="MCC9063257.1"/>
    </source>
</evidence>
<feature type="transmembrane region" description="Helical" evidence="1">
    <location>
        <begin position="12"/>
        <end position="30"/>
    </location>
</feature>
<dbReference type="EMBL" id="JAJJMM010000001">
    <property type="protein sequence ID" value="MCC9063257.1"/>
    <property type="molecule type" value="Genomic_DNA"/>
</dbReference>
<dbReference type="GO" id="GO:0016301">
    <property type="term" value="F:kinase activity"/>
    <property type="evidence" value="ECO:0007669"/>
    <property type="project" value="UniProtKB-KW"/>
</dbReference>
<keyword evidence="4" id="KW-1185">Reference proteome</keyword>
<comment type="caution">
    <text evidence="3">The sequence shown here is derived from an EMBL/GenBank/DDBJ whole genome shotgun (WGS) entry which is preliminary data.</text>
</comment>
<accession>A0ABS8MCL7</accession>
<dbReference type="InterPro" id="IPR050640">
    <property type="entry name" value="Bact_2-comp_sensor_kinase"/>
</dbReference>
<dbReference type="PANTHER" id="PTHR34220">
    <property type="entry name" value="SENSOR HISTIDINE KINASE YPDA"/>
    <property type="match status" value="1"/>
</dbReference>
<dbReference type="RefSeq" id="WP_230035357.1">
    <property type="nucleotide sequence ID" value="NZ_JAJJMM010000001.1"/>
</dbReference>
<dbReference type="Pfam" id="PF06580">
    <property type="entry name" value="His_kinase"/>
    <property type="match status" value="1"/>
</dbReference>
<evidence type="ECO:0000259" key="2">
    <source>
        <dbReference type="Pfam" id="PF06580"/>
    </source>
</evidence>
<keyword evidence="1" id="KW-0472">Membrane</keyword>
<organism evidence="3 4">
    <name type="scientific">Flavobacterium piscisymbiosum</name>
    <dbReference type="NCBI Taxonomy" id="2893753"/>
    <lineage>
        <taxon>Bacteria</taxon>
        <taxon>Pseudomonadati</taxon>
        <taxon>Bacteroidota</taxon>
        <taxon>Flavobacteriia</taxon>
        <taxon>Flavobacteriales</taxon>
        <taxon>Flavobacteriaceae</taxon>
        <taxon>Flavobacterium</taxon>
    </lineage>
</organism>
<feature type="transmembrane region" description="Helical" evidence="1">
    <location>
        <begin position="79"/>
        <end position="100"/>
    </location>
</feature>
<protein>
    <submittedName>
        <fullName evidence="3">Histidine kinase</fullName>
    </submittedName>
</protein>
<keyword evidence="1" id="KW-1133">Transmembrane helix</keyword>